<accession>A0ABS4WWN1</accession>
<dbReference type="InterPro" id="IPR009061">
    <property type="entry name" value="DNA-bd_dom_put_sf"/>
</dbReference>
<dbReference type="PROSITE" id="PS00552">
    <property type="entry name" value="HTH_MERR_1"/>
    <property type="match status" value="1"/>
</dbReference>
<keyword evidence="4" id="KW-0804">Transcription</keyword>
<organism evidence="6 7">
    <name type="scientific">Brachybacterium sacelli</name>
    <dbReference type="NCBI Taxonomy" id="173364"/>
    <lineage>
        <taxon>Bacteria</taxon>
        <taxon>Bacillati</taxon>
        <taxon>Actinomycetota</taxon>
        <taxon>Actinomycetes</taxon>
        <taxon>Micrococcales</taxon>
        <taxon>Dermabacteraceae</taxon>
        <taxon>Brachybacterium</taxon>
    </lineage>
</organism>
<feature type="domain" description="HTH merR-type" evidence="5">
    <location>
        <begin position="1"/>
        <end position="68"/>
    </location>
</feature>
<dbReference type="Pfam" id="PF13411">
    <property type="entry name" value="MerR_1"/>
    <property type="match status" value="1"/>
</dbReference>
<evidence type="ECO:0000256" key="4">
    <source>
        <dbReference type="ARBA" id="ARBA00023163"/>
    </source>
</evidence>
<dbReference type="InterPro" id="IPR000551">
    <property type="entry name" value="MerR-type_HTH_dom"/>
</dbReference>
<keyword evidence="7" id="KW-1185">Reference proteome</keyword>
<gene>
    <name evidence="6" type="ORF">JOF43_000572</name>
</gene>
<evidence type="ECO:0000256" key="1">
    <source>
        <dbReference type="ARBA" id="ARBA00022491"/>
    </source>
</evidence>
<keyword evidence="2" id="KW-0805">Transcription regulation</keyword>
<dbReference type="Proteomes" id="UP001519290">
    <property type="component" value="Unassembled WGS sequence"/>
</dbReference>
<dbReference type="PRINTS" id="PR00040">
    <property type="entry name" value="HTHMERR"/>
</dbReference>
<reference evidence="6 7" key="1">
    <citation type="submission" date="2021-03" db="EMBL/GenBank/DDBJ databases">
        <title>Sequencing the genomes of 1000 actinobacteria strains.</title>
        <authorList>
            <person name="Klenk H.-P."/>
        </authorList>
    </citation>
    <scope>NUCLEOTIDE SEQUENCE [LARGE SCALE GENOMIC DNA]</scope>
    <source>
        <strain evidence="6 7">DSM 14566</strain>
    </source>
</reference>
<comment type="caution">
    <text evidence="6">The sequence shown here is derived from an EMBL/GenBank/DDBJ whole genome shotgun (WGS) entry which is preliminary data.</text>
</comment>
<evidence type="ECO:0000256" key="3">
    <source>
        <dbReference type="ARBA" id="ARBA00023125"/>
    </source>
</evidence>
<dbReference type="SMART" id="SM00422">
    <property type="entry name" value="HTH_MERR"/>
    <property type="match status" value="1"/>
</dbReference>
<keyword evidence="3 6" id="KW-0238">DNA-binding</keyword>
<dbReference type="RefSeq" id="WP_209898799.1">
    <property type="nucleotide sequence ID" value="NZ_BAAAJW010000014.1"/>
</dbReference>
<evidence type="ECO:0000313" key="7">
    <source>
        <dbReference type="Proteomes" id="UP001519290"/>
    </source>
</evidence>
<proteinExistence type="predicted"/>
<dbReference type="GO" id="GO:0003677">
    <property type="term" value="F:DNA binding"/>
    <property type="evidence" value="ECO:0007669"/>
    <property type="project" value="UniProtKB-KW"/>
</dbReference>
<dbReference type="Gene3D" id="1.10.1660.10">
    <property type="match status" value="1"/>
</dbReference>
<dbReference type="EMBL" id="JAGIOD010000001">
    <property type="protein sequence ID" value="MBP2380615.1"/>
    <property type="molecule type" value="Genomic_DNA"/>
</dbReference>
<dbReference type="PROSITE" id="PS50937">
    <property type="entry name" value="HTH_MERR_2"/>
    <property type="match status" value="1"/>
</dbReference>
<sequence length="129" mass="14158">MRIGELARRTGVSQRALRYYEEHGLLSPDRRPSGYRVYSQEDVASVQRIRTLLAAGLSTAQILEALPCIVDDDGRLIPGCEGLVEGLAQQRDRIDGAIDELRDTRAALDSIITRGQRAAGPLRRTTGQG</sequence>
<dbReference type="InterPro" id="IPR047057">
    <property type="entry name" value="MerR_fam"/>
</dbReference>
<protein>
    <submittedName>
        <fullName evidence="6">DNA-binding transcriptional MerR regulator</fullName>
    </submittedName>
</protein>
<name>A0ABS4WWN1_9MICO</name>
<dbReference type="SUPFAM" id="SSF46955">
    <property type="entry name" value="Putative DNA-binding domain"/>
    <property type="match status" value="1"/>
</dbReference>
<keyword evidence="1" id="KW-0678">Repressor</keyword>
<evidence type="ECO:0000313" key="6">
    <source>
        <dbReference type="EMBL" id="MBP2380615.1"/>
    </source>
</evidence>
<dbReference type="CDD" id="cd01282">
    <property type="entry name" value="HTH_MerR-like_sg3"/>
    <property type="match status" value="1"/>
</dbReference>
<evidence type="ECO:0000259" key="5">
    <source>
        <dbReference type="PROSITE" id="PS50937"/>
    </source>
</evidence>
<dbReference type="PANTHER" id="PTHR30204">
    <property type="entry name" value="REDOX-CYCLING DRUG-SENSING TRANSCRIPTIONAL ACTIVATOR SOXR"/>
    <property type="match status" value="1"/>
</dbReference>
<evidence type="ECO:0000256" key="2">
    <source>
        <dbReference type="ARBA" id="ARBA00023015"/>
    </source>
</evidence>
<dbReference type="PANTHER" id="PTHR30204:SF69">
    <property type="entry name" value="MERR-FAMILY TRANSCRIPTIONAL REGULATOR"/>
    <property type="match status" value="1"/>
</dbReference>